<reference evidence="1 2" key="1">
    <citation type="submission" date="2018-07" db="EMBL/GenBank/DDBJ databases">
        <title>Genomic Encyclopedia of Type Strains, Phase III (KMG-III): the genomes of soil and plant-associated and newly described type strains.</title>
        <authorList>
            <person name="Whitman W."/>
        </authorList>
    </citation>
    <scope>NUCLEOTIDE SEQUENCE [LARGE SCALE GENOMIC DNA]</scope>
    <source>
        <strain evidence="1 2">CECT 7958</strain>
    </source>
</reference>
<sequence length="367" mass="43233">MESPQTLRRPSNWQDFETLCKKLWGEIWNCPEIQKNGRLGQEQNGVDVFGIPFGEDAFYGIQCKGKSEYNNSQFTTKEIDKEILKSKTFEPPLKKLYFATTALNDSKIQSYVRTKNIDHIKAGLFEVHLFSWETIVDLIDENKQTHDWYIKNQNYKSNKSVKLTFENNESEMIIEPKFRKRTYHYKQKIVQYNPRDRFNNNLFLDLSAIGQTNNQLNQSYSKFEIRIHNTGNEPLEKYKVFFNFKGEIQSLADNNIDGHHLSKLLRKHQPDVFLWEETMSGKVIPNDSILVGDDIFRSEDIYLKPFPKEYDIIIEWKLISKDFKETGELVLKVKPNIISDTKEILTEDPLRLGVFEKGIEDYLEDDE</sequence>
<evidence type="ECO:0000313" key="2">
    <source>
        <dbReference type="Proteomes" id="UP000253436"/>
    </source>
</evidence>
<dbReference type="AlphaFoldDB" id="A0A368ZAT1"/>
<dbReference type="EMBL" id="QPJO01000007">
    <property type="protein sequence ID" value="RCW89832.1"/>
    <property type="molecule type" value="Genomic_DNA"/>
</dbReference>
<evidence type="ECO:0000313" key="1">
    <source>
        <dbReference type="EMBL" id="RCW89832.1"/>
    </source>
</evidence>
<name>A0A368ZAT1_9FLAO</name>
<dbReference type="Proteomes" id="UP000253436">
    <property type="component" value="Unassembled WGS sequence"/>
</dbReference>
<accession>A0A368ZAT1</accession>
<dbReference type="RefSeq" id="WP_114310969.1">
    <property type="nucleotide sequence ID" value="NZ_QPJO01000007.1"/>
</dbReference>
<proteinExistence type="predicted"/>
<protein>
    <recommendedName>
        <fullName evidence="3">Restriction endonuclease</fullName>
    </recommendedName>
</protein>
<keyword evidence="2" id="KW-1185">Reference proteome</keyword>
<gene>
    <name evidence="1" type="ORF">DFQ08_10712</name>
</gene>
<dbReference type="OrthoDB" id="980615at2"/>
<evidence type="ECO:0008006" key="3">
    <source>
        <dbReference type="Google" id="ProtNLM"/>
    </source>
</evidence>
<organism evidence="1 2">
    <name type="scientific">Winogradskyella arenosi</name>
    <dbReference type="NCBI Taxonomy" id="533325"/>
    <lineage>
        <taxon>Bacteria</taxon>
        <taxon>Pseudomonadati</taxon>
        <taxon>Bacteroidota</taxon>
        <taxon>Flavobacteriia</taxon>
        <taxon>Flavobacteriales</taxon>
        <taxon>Flavobacteriaceae</taxon>
        <taxon>Winogradskyella</taxon>
    </lineage>
</organism>
<comment type="caution">
    <text evidence="1">The sequence shown here is derived from an EMBL/GenBank/DDBJ whole genome shotgun (WGS) entry which is preliminary data.</text>
</comment>